<keyword evidence="3" id="KW-1185">Reference proteome</keyword>
<feature type="region of interest" description="Disordered" evidence="1">
    <location>
        <begin position="1"/>
        <end position="33"/>
    </location>
</feature>
<evidence type="ECO:0000313" key="3">
    <source>
        <dbReference type="Proteomes" id="UP001168363"/>
    </source>
</evidence>
<dbReference type="EMBL" id="JAULSC010000002">
    <property type="protein sequence ID" value="MDO3394825.1"/>
    <property type="molecule type" value="Genomic_DNA"/>
</dbReference>
<dbReference type="RefSeq" id="WP_302705833.1">
    <property type="nucleotide sequence ID" value="NZ_JAULSC010000002.1"/>
</dbReference>
<gene>
    <name evidence="2" type="ORF">QWJ41_03780</name>
</gene>
<name>A0ABT8TLI0_9ACTN</name>
<proteinExistence type="predicted"/>
<reference evidence="2" key="1">
    <citation type="submission" date="2023-06" db="EMBL/GenBank/DDBJ databases">
        <title>Genome sequence of Nocardioides sp. SOB44.</title>
        <authorList>
            <person name="Zhang G."/>
        </authorList>
    </citation>
    <scope>NUCLEOTIDE SEQUENCE</scope>
    <source>
        <strain evidence="2">SOB44</strain>
    </source>
</reference>
<sequence length="73" mass="7317">MTPELADHTVAPDSKPGLASRLPDGAGGSVGVPLSREVSRRLGDPVPAPTTLPLVEAPRIALATVLGDAVGEP</sequence>
<comment type="caution">
    <text evidence="2">The sequence shown here is derived from an EMBL/GenBank/DDBJ whole genome shotgun (WGS) entry which is preliminary data.</text>
</comment>
<protein>
    <submittedName>
        <fullName evidence="2">Uncharacterized protein</fullName>
    </submittedName>
</protein>
<dbReference type="Proteomes" id="UP001168363">
    <property type="component" value="Unassembled WGS sequence"/>
</dbReference>
<accession>A0ABT8TLI0</accession>
<evidence type="ECO:0000256" key="1">
    <source>
        <dbReference type="SAM" id="MobiDB-lite"/>
    </source>
</evidence>
<evidence type="ECO:0000313" key="2">
    <source>
        <dbReference type="EMBL" id="MDO3394825.1"/>
    </source>
</evidence>
<organism evidence="2 3">
    <name type="scientific">Nocardioides cremeus</name>
    <dbReference type="NCBI Taxonomy" id="3058044"/>
    <lineage>
        <taxon>Bacteria</taxon>
        <taxon>Bacillati</taxon>
        <taxon>Actinomycetota</taxon>
        <taxon>Actinomycetes</taxon>
        <taxon>Propionibacteriales</taxon>
        <taxon>Nocardioidaceae</taxon>
        <taxon>Nocardioides</taxon>
    </lineage>
</organism>